<organism evidence="1 2">
    <name type="scientific">Dendrolimus kikuchii</name>
    <dbReference type="NCBI Taxonomy" id="765133"/>
    <lineage>
        <taxon>Eukaryota</taxon>
        <taxon>Metazoa</taxon>
        <taxon>Ecdysozoa</taxon>
        <taxon>Arthropoda</taxon>
        <taxon>Hexapoda</taxon>
        <taxon>Insecta</taxon>
        <taxon>Pterygota</taxon>
        <taxon>Neoptera</taxon>
        <taxon>Endopterygota</taxon>
        <taxon>Lepidoptera</taxon>
        <taxon>Glossata</taxon>
        <taxon>Ditrysia</taxon>
        <taxon>Bombycoidea</taxon>
        <taxon>Lasiocampidae</taxon>
        <taxon>Dendrolimus</taxon>
    </lineage>
</organism>
<evidence type="ECO:0000313" key="2">
    <source>
        <dbReference type="Proteomes" id="UP000824533"/>
    </source>
</evidence>
<keyword evidence="2" id="KW-1185">Reference proteome</keyword>
<sequence>MRYLRTLVQTRNITYYETYTSFCFGDNSDYEYGIRECMKKREKWSTKLVTVTDYGYKTVQICCPGYVLDDDVKITASESIKCKPICRVHCENGFCEEPNVCNCREGYRKKRTWYGTLCEPVCESNCINGKCVSPNACECNHGYASLNGTCEPVCSDPCINGDCTAPEICECLPGYEKSNLSICEPHCSTGCEHGECVAPETCRCDPGWIKANNTLNIESCMPVCNEICNSQTCVPPDTCVCKPGYVKTGRNECNFYCSKCVYGKCVDRETCTCFKPLVLNEDRTDCVSEISVSVTDLTELQMTVTDVTVITEVEAMIITDTTIAFNESLEDIYWLDKHAESITTKEEGNRNWLYILLGILVFLIVMSIIMLIIYKKKILRHFKGTEYIVEDRPKHDVRETLVDVTFSSLKKEGA</sequence>
<comment type="caution">
    <text evidence="1">The sequence shown here is derived from an EMBL/GenBank/DDBJ whole genome shotgun (WGS) entry which is preliminary data.</text>
</comment>
<name>A0ACC1D522_9NEOP</name>
<accession>A0ACC1D522</accession>
<protein>
    <submittedName>
        <fullName evidence="1">Uncharacterized protein</fullName>
    </submittedName>
</protein>
<gene>
    <name evidence="1" type="ORF">K1T71_005799</name>
</gene>
<dbReference type="EMBL" id="CM034395">
    <property type="protein sequence ID" value="KAJ0179024.1"/>
    <property type="molecule type" value="Genomic_DNA"/>
</dbReference>
<reference evidence="1 2" key="1">
    <citation type="journal article" date="2021" name="Front. Genet.">
        <title>Chromosome-Level Genome Assembly Reveals Significant Gene Expansion in the Toll and IMD Signaling Pathways of Dendrolimus kikuchii.</title>
        <authorList>
            <person name="Zhou J."/>
            <person name="Wu P."/>
            <person name="Xiong Z."/>
            <person name="Liu N."/>
            <person name="Zhao N."/>
            <person name="Ji M."/>
            <person name="Qiu Y."/>
            <person name="Yang B."/>
        </authorList>
    </citation>
    <scope>NUCLEOTIDE SEQUENCE [LARGE SCALE GENOMIC DNA]</scope>
    <source>
        <strain evidence="1">Ann1</strain>
    </source>
</reference>
<dbReference type="Proteomes" id="UP000824533">
    <property type="component" value="Linkage Group LG09"/>
</dbReference>
<proteinExistence type="predicted"/>
<evidence type="ECO:0000313" key="1">
    <source>
        <dbReference type="EMBL" id="KAJ0179024.1"/>
    </source>
</evidence>